<dbReference type="InterPro" id="IPR039052">
    <property type="entry name" value="Antitox_PemI-like"/>
</dbReference>
<gene>
    <name evidence="2" type="ORF">MOP44_25105</name>
</gene>
<dbReference type="SUPFAM" id="SSF89447">
    <property type="entry name" value="AbrB/MazE/MraZ-like"/>
    <property type="match status" value="1"/>
</dbReference>
<keyword evidence="3" id="KW-1185">Reference proteome</keyword>
<feature type="domain" description="SpoVT-AbrB" evidence="1">
    <location>
        <begin position="6"/>
        <end position="52"/>
    </location>
</feature>
<dbReference type="KEGG" id="orp:MOP44_25105"/>
<keyword evidence="2" id="KW-0238">DNA-binding</keyword>
<accession>A0A9J7BMC5</accession>
<dbReference type="RefSeq" id="WP_260793277.1">
    <property type="nucleotide sequence ID" value="NZ_CP093313.1"/>
</dbReference>
<name>A0A9J7BMC5_9BACT</name>
<evidence type="ECO:0000259" key="1">
    <source>
        <dbReference type="SMART" id="SM00966"/>
    </source>
</evidence>
<dbReference type="Proteomes" id="UP001059380">
    <property type="component" value="Chromosome"/>
</dbReference>
<dbReference type="EMBL" id="CP093313">
    <property type="protein sequence ID" value="UWZ83827.1"/>
    <property type="molecule type" value="Genomic_DNA"/>
</dbReference>
<protein>
    <submittedName>
        <fullName evidence="2">AbrB/MazE/SpoVT family DNA-binding domain-containing protein</fullName>
    </submittedName>
</protein>
<organism evidence="2 3">
    <name type="scientific">Occallatibacter riparius</name>
    <dbReference type="NCBI Taxonomy" id="1002689"/>
    <lineage>
        <taxon>Bacteria</taxon>
        <taxon>Pseudomonadati</taxon>
        <taxon>Acidobacteriota</taxon>
        <taxon>Terriglobia</taxon>
        <taxon>Terriglobales</taxon>
        <taxon>Acidobacteriaceae</taxon>
        <taxon>Occallatibacter</taxon>
    </lineage>
</organism>
<dbReference type="PANTHER" id="PTHR40516">
    <property type="entry name" value="ANTITOXIN CHPS-RELATED"/>
    <property type="match status" value="1"/>
</dbReference>
<evidence type="ECO:0000313" key="2">
    <source>
        <dbReference type="EMBL" id="UWZ83827.1"/>
    </source>
</evidence>
<proteinExistence type="predicted"/>
<reference evidence="2" key="1">
    <citation type="submission" date="2021-04" db="EMBL/GenBank/DDBJ databases">
        <title>Phylogenetic analysis of Acidobacteriaceae.</title>
        <authorList>
            <person name="Qiu L."/>
            <person name="Zhang Q."/>
        </authorList>
    </citation>
    <scope>NUCLEOTIDE SEQUENCE</scope>
    <source>
        <strain evidence="2">DSM 25168</strain>
    </source>
</reference>
<dbReference type="Pfam" id="PF04014">
    <property type="entry name" value="MazE_antitoxin"/>
    <property type="match status" value="1"/>
</dbReference>
<dbReference type="InterPro" id="IPR037914">
    <property type="entry name" value="SpoVT-AbrB_sf"/>
</dbReference>
<evidence type="ECO:0000313" key="3">
    <source>
        <dbReference type="Proteomes" id="UP001059380"/>
    </source>
</evidence>
<dbReference type="GO" id="GO:0003677">
    <property type="term" value="F:DNA binding"/>
    <property type="evidence" value="ECO:0007669"/>
    <property type="project" value="UniProtKB-KW"/>
</dbReference>
<dbReference type="AlphaFoldDB" id="A0A9J7BMC5"/>
<dbReference type="SMART" id="SM00966">
    <property type="entry name" value="SpoVT_AbrB"/>
    <property type="match status" value="1"/>
</dbReference>
<dbReference type="InterPro" id="IPR007159">
    <property type="entry name" value="SpoVT-AbrB_dom"/>
</dbReference>
<sequence>MRAQILKWGNSLAVRIPKPIAEQASLSEGDPIEIEVSGQGSLQLHRGGKIPTLAQLVAQITPENRYEEIGTGPEFGKEAVEW</sequence>
<dbReference type="PANTHER" id="PTHR40516:SF1">
    <property type="entry name" value="ANTITOXIN CHPS-RELATED"/>
    <property type="match status" value="1"/>
</dbReference>
<dbReference type="GO" id="GO:0097351">
    <property type="term" value="F:toxin sequestering activity"/>
    <property type="evidence" value="ECO:0007669"/>
    <property type="project" value="InterPro"/>
</dbReference>
<dbReference type="Gene3D" id="2.10.260.10">
    <property type="match status" value="1"/>
</dbReference>